<organism evidence="1 2">
    <name type="scientific">Pyropia yezoensis</name>
    <name type="common">Susabi-nori</name>
    <name type="synonym">Porphyra yezoensis</name>
    <dbReference type="NCBI Taxonomy" id="2788"/>
    <lineage>
        <taxon>Eukaryota</taxon>
        <taxon>Rhodophyta</taxon>
        <taxon>Bangiophyceae</taxon>
        <taxon>Bangiales</taxon>
        <taxon>Bangiaceae</taxon>
        <taxon>Pyropia</taxon>
    </lineage>
</organism>
<evidence type="ECO:0000313" key="2">
    <source>
        <dbReference type="Proteomes" id="UP000798662"/>
    </source>
</evidence>
<keyword evidence="2" id="KW-1185">Reference proteome</keyword>
<reference evidence="1" key="1">
    <citation type="submission" date="2019-11" db="EMBL/GenBank/DDBJ databases">
        <title>Nori genome reveals adaptations in red seaweeds to the harsh intertidal environment.</title>
        <authorList>
            <person name="Wang D."/>
            <person name="Mao Y."/>
        </authorList>
    </citation>
    <scope>NUCLEOTIDE SEQUENCE</scope>
    <source>
        <tissue evidence="1">Gametophyte</tissue>
    </source>
</reference>
<protein>
    <submittedName>
        <fullName evidence="1">Uncharacterized protein</fullName>
    </submittedName>
</protein>
<name>A0ACC3BP36_PYRYE</name>
<dbReference type="Proteomes" id="UP000798662">
    <property type="component" value="Chromosome 1"/>
</dbReference>
<proteinExistence type="predicted"/>
<sequence>MRLSCCGLLLTLSSFGWSDAPWCLSTTAKRPLVSPSPPRLNRLTSVPPAARGYAGVAKDVRDSLAGATDVTAGVGRPPADAEGRCLTVHLPGGRSAVVGVNAPNAGVGLKRLAFQVEWDAALVALVSY</sequence>
<gene>
    <name evidence="1" type="ORF">I4F81_002075</name>
</gene>
<comment type="caution">
    <text evidence="1">The sequence shown here is derived from an EMBL/GenBank/DDBJ whole genome shotgun (WGS) entry which is preliminary data.</text>
</comment>
<accession>A0ACC3BP36</accession>
<dbReference type="EMBL" id="CM020618">
    <property type="protein sequence ID" value="KAK1859479.1"/>
    <property type="molecule type" value="Genomic_DNA"/>
</dbReference>
<evidence type="ECO:0000313" key="1">
    <source>
        <dbReference type="EMBL" id="KAK1859479.1"/>
    </source>
</evidence>